<evidence type="ECO:0000256" key="2">
    <source>
        <dbReference type="SAM" id="SignalP"/>
    </source>
</evidence>
<evidence type="ECO:0008006" key="5">
    <source>
        <dbReference type="Google" id="ProtNLM"/>
    </source>
</evidence>
<keyword evidence="1" id="KW-0802">TPR repeat</keyword>
<dbReference type="Proteomes" id="UP000618754">
    <property type="component" value="Unassembled WGS sequence"/>
</dbReference>
<keyword evidence="2" id="KW-0732">Signal</keyword>
<dbReference type="EMBL" id="JACWMW010000002">
    <property type="protein sequence ID" value="MBD1385235.1"/>
    <property type="molecule type" value="Genomic_DNA"/>
</dbReference>
<dbReference type="SMART" id="SM00028">
    <property type="entry name" value="TPR"/>
    <property type="match status" value="2"/>
</dbReference>
<dbReference type="Gene3D" id="1.25.40.10">
    <property type="entry name" value="Tetratricopeptide repeat domain"/>
    <property type="match status" value="1"/>
</dbReference>
<protein>
    <recommendedName>
        <fullName evidence="5">Tetratricopeptide repeat protein</fullName>
    </recommendedName>
</protein>
<dbReference type="Gene3D" id="3.90.930.1">
    <property type="match status" value="1"/>
</dbReference>
<comment type="caution">
    <text evidence="3">The sequence shown here is derived from an EMBL/GenBank/DDBJ whole genome shotgun (WGS) entry which is preliminary data.</text>
</comment>
<reference evidence="3 4" key="1">
    <citation type="submission" date="2020-09" db="EMBL/GenBank/DDBJ databases">
        <title>Novel species of Mucilaginibacter isolated from a glacier on the Tibetan Plateau.</title>
        <authorList>
            <person name="Liu Q."/>
            <person name="Xin Y.-H."/>
        </authorList>
    </citation>
    <scope>NUCLEOTIDE SEQUENCE [LARGE SCALE GENOMIC DNA]</scope>
    <source>
        <strain evidence="3 4">CGMCC 1.13878</strain>
    </source>
</reference>
<proteinExistence type="predicted"/>
<dbReference type="InterPro" id="IPR019734">
    <property type="entry name" value="TPR_rpt"/>
</dbReference>
<accession>A0ABR7X5A1</accession>
<sequence length="359" mass="41000">MNKILVCLFLLVFSTKCFAQTQDRVLFIVDGIPVIDEPKEDEQPKNDEIDAVKIVTNPDSIKKAGYEGKLDKIIYVTTKAYTQRTDAIKSIPSTKTMTRKNGLWQLKDATNPYSGPFIDYFMNGRKQGEGVLKDGIIDGIRTMYYPNGNTRYFYTYINGVENGASEEYFINGKLKQKGSFVDKKQVGLWQVFYSTGKLKGESSFINNKQSLSKEEEKFYFLMNKGLSLMQEEDYAAVIKKLDAAEKIKQGYADLYFYRGTAKLDLFDFDNAVADLDRAIAIEPLYMEAIANRAFTRLRKYQFKDNRTLSKTKEVIILAAKDIVPIPKDDLEKICADLNLAYTLGDNKPMILDAMKEYCK</sequence>
<feature type="repeat" description="TPR" evidence="1">
    <location>
        <begin position="252"/>
        <end position="285"/>
    </location>
</feature>
<keyword evidence="4" id="KW-1185">Reference proteome</keyword>
<dbReference type="PROSITE" id="PS50005">
    <property type="entry name" value="TPR"/>
    <property type="match status" value="1"/>
</dbReference>
<feature type="chain" id="PRO_5045911377" description="Tetratricopeptide repeat protein" evidence="2">
    <location>
        <begin position="20"/>
        <end position="359"/>
    </location>
</feature>
<name>A0ABR7X5A1_9SPHI</name>
<organism evidence="3 4">
    <name type="scientific">Mucilaginibacter rigui</name>
    <dbReference type="NCBI Taxonomy" id="534635"/>
    <lineage>
        <taxon>Bacteria</taxon>
        <taxon>Pseudomonadati</taxon>
        <taxon>Bacteroidota</taxon>
        <taxon>Sphingobacteriia</taxon>
        <taxon>Sphingobacteriales</taxon>
        <taxon>Sphingobacteriaceae</taxon>
        <taxon>Mucilaginibacter</taxon>
    </lineage>
</organism>
<dbReference type="InterPro" id="IPR011652">
    <property type="entry name" value="MORN_2"/>
</dbReference>
<evidence type="ECO:0000313" key="3">
    <source>
        <dbReference type="EMBL" id="MBD1385235.1"/>
    </source>
</evidence>
<evidence type="ECO:0000313" key="4">
    <source>
        <dbReference type="Proteomes" id="UP000618754"/>
    </source>
</evidence>
<feature type="signal peptide" evidence="2">
    <location>
        <begin position="1"/>
        <end position="19"/>
    </location>
</feature>
<dbReference type="SUPFAM" id="SSF48452">
    <property type="entry name" value="TPR-like"/>
    <property type="match status" value="1"/>
</dbReference>
<dbReference type="InterPro" id="IPR011990">
    <property type="entry name" value="TPR-like_helical_dom_sf"/>
</dbReference>
<dbReference type="Pfam" id="PF07661">
    <property type="entry name" value="MORN_2"/>
    <property type="match status" value="3"/>
</dbReference>
<dbReference type="RefSeq" id="WP_191175122.1">
    <property type="nucleotide sequence ID" value="NZ_JACWMW010000002.1"/>
</dbReference>
<gene>
    <name evidence="3" type="ORF">IDJ75_08080</name>
</gene>
<dbReference type="SUPFAM" id="SSF82185">
    <property type="entry name" value="Histone H3 K4-specific methyltransferase SET7/9 N-terminal domain"/>
    <property type="match status" value="1"/>
</dbReference>
<evidence type="ECO:0000256" key="1">
    <source>
        <dbReference type="PROSITE-ProRule" id="PRU00339"/>
    </source>
</evidence>